<sequence>MKVTIIGYGMAGSRLAAELRARNADVKVTVLGAEPHRAYNRIMLSNLLAGKVGEADVEITEAAGHGVDVRPGSAVVAIDRAARTVTTACGDIHPYDHLVLATGGEAVIPAIPGLPGSRPDDPPLTGAKAEPLPDRVAVFRTLDDCRRILAVAETARTAIVLGGGLLGLEAARGLTARGLSVRVVHAVDRLMNRQIDTGASGVLTRTLEGLGIGCVLDAETEAVESTPDGVTLRLAGGRTLDADLLVLACGVRPETGLARAAGLDVGRGVLVDDAMRTSDPHVWAIGDCAEHDGVVGGLVAPAWEQARVVASRLTGEEPDAVYRQPAVVTRLKATGIDLAAMGASTGPEELVFSDPARGTYARLVIDGDRLAGAIMLGDNPAIGTVIQLFDRGTPVPSDRRALLLGRALGTAPVAVAESPALMPDAATVCQCNNVSKGALVRCWRDGARSVGDVVAATRATTGCGTCREAVCGIVDWLSSVDSPASEVLA</sequence>
<gene>
    <name evidence="16" type="ORF">J2S41_005506</name>
</gene>
<comment type="cofactor">
    <cofactor evidence="3">
        <name>FAD</name>
        <dbReference type="ChEBI" id="CHEBI:57692"/>
    </cofactor>
</comment>
<evidence type="ECO:0000256" key="1">
    <source>
        <dbReference type="ARBA" id="ARBA00001929"/>
    </source>
</evidence>
<dbReference type="InterPro" id="IPR007419">
    <property type="entry name" value="BFD-like_2Fe2S-bd_dom"/>
</dbReference>
<keyword evidence="11" id="KW-0408">Iron</keyword>
<evidence type="ECO:0000256" key="9">
    <source>
        <dbReference type="ARBA" id="ARBA00022827"/>
    </source>
</evidence>
<evidence type="ECO:0000256" key="12">
    <source>
        <dbReference type="ARBA" id="ARBA00023014"/>
    </source>
</evidence>
<evidence type="ECO:0000259" key="15">
    <source>
        <dbReference type="Pfam" id="PF18267"/>
    </source>
</evidence>
<evidence type="ECO:0000256" key="3">
    <source>
        <dbReference type="ARBA" id="ARBA00001974"/>
    </source>
</evidence>
<dbReference type="Gene3D" id="3.50.50.60">
    <property type="entry name" value="FAD/NAD(P)-binding domain"/>
    <property type="match status" value="2"/>
</dbReference>
<dbReference type="InterPro" id="IPR041575">
    <property type="entry name" value="Rubredoxin_C"/>
</dbReference>
<organism evidence="16 17">
    <name type="scientific">Catenuloplanes atrovinosus</name>
    <dbReference type="NCBI Taxonomy" id="137266"/>
    <lineage>
        <taxon>Bacteria</taxon>
        <taxon>Bacillati</taxon>
        <taxon>Actinomycetota</taxon>
        <taxon>Actinomycetes</taxon>
        <taxon>Micromonosporales</taxon>
        <taxon>Micromonosporaceae</taxon>
        <taxon>Catenuloplanes</taxon>
    </lineage>
</organism>
<comment type="similarity">
    <text evidence="5">Belongs to the nitrite and sulfite reductase 4Fe-4S domain family.</text>
</comment>
<evidence type="ECO:0000256" key="11">
    <source>
        <dbReference type="ARBA" id="ARBA00023004"/>
    </source>
</evidence>
<keyword evidence="10" id="KW-0560">Oxidoreductase</keyword>
<keyword evidence="12" id="KW-0411">Iron-sulfur</keyword>
<keyword evidence="17" id="KW-1185">Reference proteome</keyword>
<dbReference type="Gene3D" id="1.10.10.1100">
    <property type="entry name" value="BFD-like [2Fe-2S]-binding domain"/>
    <property type="match status" value="1"/>
</dbReference>
<evidence type="ECO:0000256" key="10">
    <source>
        <dbReference type="ARBA" id="ARBA00023002"/>
    </source>
</evidence>
<dbReference type="RefSeq" id="WP_310371829.1">
    <property type="nucleotide sequence ID" value="NZ_JAVDYB010000001.1"/>
</dbReference>
<dbReference type="EMBL" id="JAVDYB010000001">
    <property type="protein sequence ID" value="MDR7278728.1"/>
    <property type="molecule type" value="Genomic_DNA"/>
</dbReference>
<protein>
    <submittedName>
        <fullName evidence="16">Assimilatory nitrate reductase electron transfer subunit</fullName>
    </submittedName>
</protein>
<evidence type="ECO:0000313" key="16">
    <source>
        <dbReference type="EMBL" id="MDR7278728.1"/>
    </source>
</evidence>
<dbReference type="PANTHER" id="PTHR43809:SF1">
    <property type="entry name" value="NITRITE REDUCTASE (NADH) LARGE SUBUNIT"/>
    <property type="match status" value="1"/>
</dbReference>
<dbReference type="InterPro" id="IPR023753">
    <property type="entry name" value="FAD/NAD-binding_dom"/>
</dbReference>
<dbReference type="GO" id="GO:0016491">
    <property type="term" value="F:oxidoreductase activity"/>
    <property type="evidence" value="ECO:0007669"/>
    <property type="project" value="UniProtKB-KW"/>
</dbReference>
<evidence type="ECO:0000256" key="6">
    <source>
        <dbReference type="ARBA" id="ARBA00022617"/>
    </source>
</evidence>
<feature type="domain" description="NADH-rubredoxin oxidoreductase C-terminal" evidence="15">
    <location>
        <begin position="328"/>
        <end position="379"/>
    </location>
</feature>
<dbReference type="PRINTS" id="PR00411">
    <property type="entry name" value="PNDRDTASEI"/>
</dbReference>
<dbReference type="PANTHER" id="PTHR43809">
    <property type="entry name" value="NITRITE REDUCTASE (NADH) LARGE SUBUNIT"/>
    <property type="match status" value="1"/>
</dbReference>
<comment type="cofactor">
    <cofactor evidence="1">
        <name>siroheme</name>
        <dbReference type="ChEBI" id="CHEBI:60052"/>
    </cofactor>
</comment>
<evidence type="ECO:0000256" key="2">
    <source>
        <dbReference type="ARBA" id="ARBA00001966"/>
    </source>
</evidence>
<evidence type="ECO:0000313" key="17">
    <source>
        <dbReference type="Proteomes" id="UP001183643"/>
    </source>
</evidence>
<keyword evidence="7" id="KW-0285">Flavoprotein</keyword>
<comment type="caution">
    <text evidence="16">The sequence shown here is derived from an EMBL/GenBank/DDBJ whole genome shotgun (WGS) entry which is preliminary data.</text>
</comment>
<dbReference type="InterPro" id="IPR041854">
    <property type="entry name" value="BFD-like_2Fe2S-bd_dom_sf"/>
</dbReference>
<accession>A0AAE4CC29</accession>
<dbReference type="InterPro" id="IPR052034">
    <property type="entry name" value="NasD-like"/>
</dbReference>
<dbReference type="Pfam" id="PF04324">
    <property type="entry name" value="Fer2_BFD"/>
    <property type="match status" value="1"/>
</dbReference>
<dbReference type="AlphaFoldDB" id="A0AAE4CC29"/>
<proteinExistence type="inferred from homology"/>
<dbReference type="PRINTS" id="PR00368">
    <property type="entry name" value="FADPNR"/>
</dbReference>
<evidence type="ECO:0000259" key="14">
    <source>
        <dbReference type="Pfam" id="PF07992"/>
    </source>
</evidence>
<comment type="pathway">
    <text evidence="4">Nitrogen metabolism; nitrate reduction (assimilation).</text>
</comment>
<feature type="domain" description="BFD-like [2Fe-2S]-binding" evidence="13">
    <location>
        <begin position="428"/>
        <end position="474"/>
    </location>
</feature>
<keyword evidence="9" id="KW-0274">FAD</keyword>
<dbReference type="Proteomes" id="UP001183643">
    <property type="component" value="Unassembled WGS sequence"/>
</dbReference>
<evidence type="ECO:0000256" key="8">
    <source>
        <dbReference type="ARBA" id="ARBA00022723"/>
    </source>
</evidence>
<dbReference type="InterPro" id="IPR036188">
    <property type="entry name" value="FAD/NAD-bd_sf"/>
</dbReference>
<dbReference type="InterPro" id="IPR016156">
    <property type="entry name" value="FAD/NAD-linked_Rdtase_dimer_sf"/>
</dbReference>
<keyword evidence="8" id="KW-0479">Metal-binding</keyword>
<dbReference type="Pfam" id="PF18267">
    <property type="entry name" value="Rubredoxin_C"/>
    <property type="match status" value="1"/>
</dbReference>
<dbReference type="Pfam" id="PF07992">
    <property type="entry name" value="Pyr_redox_2"/>
    <property type="match status" value="1"/>
</dbReference>
<comment type="cofactor">
    <cofactor evidence="2">
        <name>[4Fe-4S] cluster</name>
        <dbReference type="ChEBI" id="CHEBI:49883"/>
    </cofactor>
</comment>
<evidence type="ECO:0000256" key="5">
    <source>
        <dbReference type="ARBA" id="ARBA00010429"/>
    </source>
</evidence>
<name>A0AAE4CC29_9ACTN</name>
<evidence type="ECO:0000256" key="7">
    <source>
        <dbReference type="ARBA" id="ARBA00022630"/>
    </source>
</evidence>
<dbReference type="SUPFAM" id="SSF51905">
    <property type="entry name" value="FAD/NAD(P)-binding domain"/>
    <property type="match status" value="1"/>
</dbReference>
<evidence type="ECO:0000256" key="4">
    <source>
        <dbReference type="ARBA" id="ARBA00005096"/>
    </source>
</evidence>
<reference evidence="16" key="1">
    <citation type="submission" date="2023-07" db="EMBL/GenBank/DDBJ databases">
        <title>Sequencing the genomes of 1000 actinobacteria strains.</title>
        <authorList>
            <person name="Klenk H.-P."/>
        </authorList>
    </citation>
    <scope>NUCLEOTIDE SEQUENCE</scope>
    <source>
        <strain evidence="16">DSM 44707</strain>
    </source>
</reference>
<feature type="domain" description="FAD/NAD(P)-binding" evidence="14">
    <location>
        <begin position="1"/>
        <end position="300"/>
    </location>
</feature>
<keyword evidence="6" id="KW-0349">Heme</keyword>
<dbReference type="Gene3D" id="3.30.390.30">
    <property type="match status" value="1"/>
</dbReference>
<dbReference type="GO" id="GO:0051536">
    <property type="term" value="F:iron-sulfur cluster binding"/>
    <property type="evidence" value="ECO:0007669"/>
    <property type="project" value="UniProtKB-KW"/>
</dbReference>
<evidence type="ECO:0000259" key="13">
    <source>
        <dbReference type="Pfam" id="PF04324"/>
    </source>
</evidence>
<dbReference type="GO" id="GO:0046872">
    <property type="term" value="F:metal ion binding"/>
    <property type="evidence" value="ECO:0007669"/>
    <property type="project" value="UniProtKB-KW"/>
</dbReference>